<sequence>MLKFSKTILPLGFDVEIYIASGCDGWLVFVYSQFTQGDLRLPVPPSGQGASDGTRTRYRRVPADLRADSLFTVPPAPRSGCNVFFMM</sequence>
<organism evidence="1 2">
    <name type="scientific">Plakobranchus ocellatus</name>
    <dbReference type="NCBI Taxonomy" id="259542"/>
    <lineage>
        <taxon>Eukaryota</taxon>
        <taxon>Metazoa</taxon>
        <taxon>Spiralia</taxon>
        <taxon>Lophotrochozoa</taxon>
        <taxon>Mollusca</taxon>
        <taxon>Gastropoda</taxon>
        <taxon>Heterobranchia</taxon>
        <taxon>Euthyneura</taxon>
        <taxon>Panpulmonata</taxon>
        <taxon>Sacoglossa</taxon>
        <taxon>Placobranchoidea</taxon>
        <taxon>Plakobranchidae</taxon>
        <taxon>Plakobranchus</taxon>
    </lineage>
</organism>
<accession>A0AAV4BK06</accession>
<dbReference type="EMBL" id="BLXT01005078">
    <property type="protein sequence ID" value="GFO19657.1"/>
    <property type="molecule type" value="Genomic_DNA"/>
</dbReference>
<keyword evidence="2" id="KW-1185">Reference proteome</keyword>
<evidence type="ECO:0000313" key="2">
    <source>
        <dbReference type="Proteomes" id="UP000735302"/>
    </source>
</evidence>
<proteinExistence type="predicted"/>
<comment type="caution">
    <text evidence="1">The sequence shown here is derived from an EMBL/GenBank/DDBJ whole genome shotgun (WGS) entry which is preliminary data.</text>
</comment>
<protein>
    <submittedName>
        <fullName evidence="1">Uncharacterized protein</fullName>
    </submittedName>
</protein>
<dbReference type="Proteomes" id="UP000735302">
    <property type="component" value="Unassembled WGS sequence"/>
</dbReference>
<gene>
    <name evidence="1" type="ORF">PoB_004616200</name>
</gene>
<reference evidence="1 2" key="1">
    <citation type="journal article" date="2021" name="Elife">
        <title>Chloroplast acquisition without the gene transfer in kleptoplastic sea slugs, Plakobranchus ocellatus.</title>
        <authorList>
            <person name="Maeda T."/>
            <person name="Takahashi S."/>
            <person name="Yoshida T."/>
            <person name="Shimamura S."/>
            <person name="Takaki Y."/>
            <person name="Nagai Y."/>
            <person name="Toyoda A."/>
            <person name="Suzuki Y."/>
            <person name="Arimoto A."/>
            <person name="Ishii H."/>
            <person name="Satoh N."/>
            <person name="Nishiyama T."/>
            <person name="Hasebe M."/>
            <person name="Maruyama T."/>
            <person name="Minagawa J."/>
            <person name="Obokata J."/>
            <person name="Shigenobu S."/>
        </authorList>
    </citation>
    <scope>NUCLEOTIDE SEQUENCE [LARGE SCALE GENOMIC DNA]</scope>
</reference>
<evidence type="ECO:0000313" key="1">
    <source>
        <dbReference type="EMBL" id="GFO19657.1"/>
    </source>
</evidence>
<name>A0AAV4BK06_9GAST</name>
<dbReference type="AlphaFoldDB" id="A0AAV4BK06"/>